<dbReference type="InterPro" id="IPR011322">
    <property type="entry name" value="N-reg_PII-like_a/b"/>
</dbReference>
<dbReference type="EMBL" id="JANUCT010000014">
    <property type="protein sequence ID" value="MCS3903982.1"/>
    <property type="molecule type" value="Genomic_DNA"/>
</dbReference>
<evidence type="ECO:0000313" key="2">
    <source>
        <dbReference type="EMBL" id="MCS3903982.1"/>
    </source>
</evidence>
<dbReference type="InterPro" id="IPR004323">
    <property type="entry name" value="Ion_tolerance_CutA"/>
</dbReference>
<dbReference type="Pfam" id="PF03091">
    <property type="entry name" value="CutA1"/>
    <property type="match status" value="1"/>
</dbReference>
<dbReference type="PANTHER" id="PTHR23419">
    <property type="entry name" value="DIVALENT CATION TOLERANCE CUTA-RELATED"/>
    <property type="match status" value="1"/>
</dbReference>
<dbReference type="GO" id="GO:0010038">
    <property type="term" value="P:response to metal ion"/>
    <property type="evidence" value="ECO:0007669"/>
    <property type="project" value="InterPro"/>
</dbReference>
<reference evidence="2" key="1">
    <citation type="submission" date="2022-08" db="EMBL/GenBank/DDBJ databases">
        <title>Genomic Encyclopedia of Type Strains, Phase III (KMG-III): the genomes of soil and plant-associated and newly described type strains.</title>
        <authorList>
            <person name="Whitman W."/>
        </authorList>
    </citation>
    <scope>NUCLEOTIDE SEQUENCE</scope>
    <source>
        <strain evidence="2">HMT 1</strain>
    </source>
</reference>
<organism evidence="2 3">
    <name type="scientific">Methylohalomonas lacus</name>
    <dbReference type="NCBI Taxonomy" id="398773"/>
    <lineage>
        <taxon>Bacteria</taxon>
        <taxon>Pseudomonadati</taxon>
        <taxon>Pseudomonadota</taxon>
        <taxon>Gammaproteobacteria</taxon>
        <taxon>Methylohalomonadales</taxon>
        <taxon>Methylohalomonadaceae</taxon>
        <taxon>Methylohalomonas</taxon>
    </lineage>
</organism>
<dbReference type="InterPro" id="IPR015867">
    <property type="entry name" value="N-reg_PII/ATP_PRibTrfase_C"/>
</dbReference>
<comment type="caution">
    <text evidence="2">The sequence shown here is derived from an EMBL/GenBank/DDBJ whole genome shotgun (WGS) entry which is preliminary data.</text>
</comment>
<sequence>MTQLTTENSDYLLVMTTTPGSITAKKVANELVEKGVASCVQVLPQMYSVFRWKGRVEHEDEHLLLIKTAAASYSAVEAIIKEQHPYEVPEIVAVPIVGGLTEYLGWISQTAVSSDK</sequence>
<dbReference type="Proteomes" id="UP001204445">
    <property type="component" value="Unassembled WGS sequence"/>
</dbReference>
<dbReference type="GO" id="GO:0005507">
    <property type="term" value="F:copper ion binding"/>
    <property type="evidence" value="ECO:0007669"/>
    <property type="project" value="TreeGrafter"/>
</dbReference>
<dbReference type="Gene3D" id="3.30.70.120">
    <property type="match status" value="1"/>
</dbReference>
<evidence type="ECO:0000313" key="3">
    <source>
        <dbReference type="Proteomes" id="UP001204445"/>
    </source>
</evidence>
<evidence type="ECO:0000256" key="1">
    <source>
        <dbReference type="ARBA" id="ARBA00010169"/>
    </source>
</evidence>
<accession>A0AAE3HMS3</accession>
<protein>
    <submittedName>
        <fullName evidence="2">Periplasmic divalent cation tolerance protein</fullName>
    </submittedName>
</protein>
<dbReference type="AlphaFoldDB" id="A0AAE3HMS3"/>
<comment type="similarity">
    <text evidence="1">Belongs to the CutA family.</text>
</comment>
<keyword evidence="3" id="KW-1185">Reference proteome</keyword>
<dbReference type="PANTHER" id="PTHR23419:SF8">
    <property type="entry name" value="FI09726P"/>
    <property type="match status" value="1"/>
</dbReference>
<name>A0AAE3HMS3_9GAMM</name>
<gene>
    <name evidence="2" type="ORF">J2T55_002014</name>
</gene>
<dbReference type="SUPFAM" id="SSF54913">
    <property type="entry name" value="GlnB-like"/>
    <property type="match status" value="1"/>
</dbReference>
<dbReference type="RefSeq" id="WP_259055988.1">
    <property type="nucleotide sequence ID" value="NZ_JANUCT010000014.1"/>
</dbReference>
<proteinExistence type="inferred from homology"/>